<dbReference type="OrthoDB" id="2380943at2759"/>
<sequence length="70" mass="7921">MVIKNNTGHGTPLAFGLSNKENNWTIRLAITAVKNNILCIDSACKHLWHYEDLPNKKGFQRICDCNPNQP</sequence>
<dbReference type="EMBL" id="WTPW01000005">
    <property type="protein sequence ID" value="KAF0561860.1"/>
    <property type="molecule type" value="Genomic_DNA"/>
</dbReference>
<evidence type="ECO:0000313" key="2">
    <source>
        <dbReference type="Proteomes" id="UP000439903"/>
    </source>
</evidence>
<protein>
    <submittedName>
        <fullName evidence="1">Gephyrin: PROVISIONAL</fullName>
    </submittedName>
</protein>
<proteinExistence type="predicted"/>
<gene>
    <name evidence="1" type="ORF">F8M41_017420</name>
</gene>
<name>A0A8H4B5C5_GIGMA</name>
<reference evidence="1 2" key="1">
    <citation type="journal article" date="2019" name="Environ. Microbiol.">
        <title>At the nexus of three kingdoms: the genome of the mycorrhizal fungus Gigaspora margarita provides insights into plant, endobacterial and fungal interactions.</title>
        <authorList>
            <person name="Venice F."/>
            <person name="Ghignone S."/>
            <person name="Salvioli di Fossalunga A."/>
            <person name="Amselem J."/>
            <person name="Novero M."/>
            <person name="Xianan X."/>
            <person name="Sedzielewska Toro K."/>
            <person name="Morin E."/>
            <person name="Lipzen A."/>
            <person name="Grigoriev I.V."/>
            <person name="Henrissat B."/>
            <person name="Martin F.M."/>
            <person name="Bonfante P."/>
        </authorList>
    </citation>
    <scope>NUCLEOTIDE SEQUENCE [LARGE SCALE GENOMIC DNA]</scope>
    <source>
        <strain evidence="1 2">BEG34</strain>
    </source>
</reference>
<dbReference type="AlphaFoldDB" id="A0A8H4B5C5"/>
<evidence type="ECO:0000313" key="1">
    <source>
        <dbReference type="EMBL" id="KAF0561860.1"/>
    </source>
</evidence>
<organism evidence="1 2">
    <name type="scientific">Gigaspora margarita</name>
    <dbReference type="NCBI Taxonomy" id="4874"/>
    <lineage>
        <taxon>Eukaryota</taxon>
        <taxon>Fungi</taxon>
        <taxon>Fungi incertae sedis</taxon>
        <taxon>Mucoromycota</taxon>
        <taxon>Glomeromycotina</taxon>
        <taxon>Glomeromycetes</taxon>
        <taxon>Diversisporales</taxon>
        <taxon>Gigasporaceae</taxon>
        <taxon>Gigaspora</taxon>
    </lineage>
</organism>
<keyword evidence="2" id="KW-1185">Reference proteome</keyword>
<accession>A0A8H4B5C5</accession>
<dbReference type="Proteomes" id="UP000439903">
    <property type="component" value="Unassembled WGS sequence"/>
</dbReference>
<comment type="caution">
    <text evidence="1">The sequence shown here is derived from an EMBL/GenBank/DDBJ whole genome shotgun (WGS) entry which is preliminary data.</text>
</comment>